<gene>
    <name evidence="2" type="primary">rfbG</name>
    <name evidence="2" type="ORF">DY251_16725</name>
</gene>
<dbReference type="PANTHER" id="PTHR43000">
    <property type="entry name" value="DTDP-D-GLUCOSE 4,6-DEHYDRATASE-RELATED"/>
    <property type="match status" value="1"/>
</dbReference>
<sequence length="361" mass="39943">MTEPHKLLDFERALAGRRVLVTGHTGFKGSWLALWLKSIGAEVHGIALAPDTVPNMFGLVGLEKLLAHNVIDIRDRASLIARVRQIDPEIVFHLAAQPLVRKSFDLPLETFDTNVMGTAHVLEACRQTRSTKAIVCVTTDKVYENTEGLRPYKEEDRLGGTDPYSSSKAAAELVAATYRKCFLADRPLATARGGNVIGGGDWSEDRLIPDIVRAIHDRRPLVVRNPNASRPWQHVLNLCHAYLVLANALLTNEKTVQRAWNFGPADQSSIPVHEVLKIFGQSWMLPEIQVVPAHGKPETQILSLDSSLAHDALGWSPAWSLEESIANTADWYRSFSEKPAAISQKTADQLASYRRALLVEA</sequence>
<dbReference type="Gene3D" id="3.90.25.10">
    <property type="entry name" value="UDP-galactose 4-epimerase, domain 1"/>
    <property type="match status" value="1"/>
</dbReference>
<feature type="domain" description="NAD(P)-binding" evidence="1">
    <location>
        <begin position="20"/>
        <end position="327"/>
    </location>
</feature>
<evidence type="ECO:0000313" key="3">
    <source>
        <dbReference type="Proteomes" id="UP000262379"/>
    </source>
</evidence>
<dbReference type="Gene3D" id="3.40.50.720">
    <property type="entry name" value="NAD(P)-binding Rossmann-like Domain"/>
    <property type="match status" value="1"/>
</dbReference>
<organism evidence="2 3">
    <name type="scientific">Mesorhizobium denitrificans</name>
    <dbReference type="NCBI Taxonomy" id="2294114"/>
    <lineage>
        <taxon>Bacteria</taxon>
        <taxon>Pseudomonadati</taxon>
        <taxon>Pseudomonadota</taxon>
        <taxon>Alphaproteobacteria</taxon>
        <taxon>Hyphomicrobiales</taxon>
        <taxon>Phyllobacteriaceae</taxon>
        <taxon>Mesorhizobium</taxon>
    </lineage>
</organism>
<dbReference type="Pfam" id="PF16363">
    <property type="entry name" value="GDP_Man_Dehyd"/>
    <property type="match status" value="1"/>
</dbReference>
<accession>A0A371X8Y0</accession>
<dbReference type="InterPro" id="IPR036291">
    <property type="entry name" value="NAD(P)-bd_dom_sf"/>
</dbReference>
<dbReference type="SUPFAM" id="SSF51735">
    <property type="entry name" value="NAD(P)-binding Rossmann-fold domains"/>
    <property type="match status" value="1"/>
</dbReference>
<dbReference type="RefSeq" id="WP_116625058.1">
    <property type="nucleotide sequence ID" value="NZ_QURN01000014.1"/>
</dbReference>
<protein>
    <submittedName>
        <fullName evidence="2">CDP-glucose 4,6-dehydratase</fullName>
        <ecNumber evidence="2">4.2.1.45</ecNumber>
    </submittedName>
</protein>
<keyword evidence="3" id="KW-1185">Reference proteome</keyword>
<evidence type="ECO:0000259" key="1">
    <source>
        <dbReference type="Pfam" id="PF16363"/>
    </source>
</evidence>
<proteinExistence type="predicted"/>
<dbReference type="NCBIfam" id="TIGR02622">
    <property type="entry name" value="CDP_4_6_dhtase"/>
    <property type="match status" value="1"/>
</dbReference>
<dbReference type="GO" id="GO:0047733">
    <property type="term" value="F:CDP-glucose 4,6-dehydratase activity"/>
    <property type="evidence" value="ECO:0007669"/>
    <property type="project" value="UniProtKB-EC"/>
</dbReference>
<dbReference type="EC" id="4.2.1.45" evidence="2"/>
<dbReference type="InterPro" id="IPR016040">
    <property type="entry name" value="NAD(P)-bd_dom"/>
</dbReference>
<dbReference type="EMBL" id="QURN01000014">
    <property type="protein sequence ID" value="RFC65686.1"/>
    <property type="molecule type" value="Genomic_DNA"/>
</dbReference>
<keyword evidence="2" id="KW-0456">Lyase</keyword>
<reference evidence="3" key="1">
    <citation type="submission" date="2018-08" db="EMBL/GenBank/DDBJ databases">
        <authorList>
            <person name="Im W.T."/>
        </authorList>
    </citation>
    <scope>NUCLEOTIDE SEQUENCE [LARGE SCALE GENOMIC DNA]</scope>
    <source>
        <strain evidence="3">LA-28</strain>
    </source>
</reference>
<dbReference type="Proteomes" id="UP000262379">
    <property type="component" value="Unassembled WGS sequence"/>
</dbReference>
<dbReference type="InterPro" id="IPR013445">
    <property type="entry name" value="CDP_4_6_deHydtase"/>
</dbReference>
<name>A0A371X8Y0_9HYPH</name>
<dbReference type="AlphaFoldDB" id="A0A371X8Y0"/>
<comment type="caution">
    <text evidence="2">The sequence shown here is derived from an EMBL/GenBank/DDBJ whole genome shotgun (WGS) entry which is preliminary data.</text>
</comment>
<evidence type="ECO:0000313" key="2">
    <source>
        <dbReference type="EMBL" id="RFC65686.1"/>
    </source>
</evidence>